<proteinExistence type="predicted"/>
<name>A0A963Z054_9PROT</name>
<feature type="region of interest" description="Disordered" evidence="1">
    <location>
        <begin position="1"/>
        <end position="94"/>
    </location>
</feature>
<evidence type="ECO:0000313" key="3">
    <source>
        <dbReference type="Proteomes" id="UP000721844"/>
    </source>
</evidence>
<organism evidence="2 3">
    <name type="scientific">Acidisoma cellulosilyticum</name>
    <dbReference type="NCBI Taxonomy" id="2802395"/>
    <lineage>
        <taxon>Bacteria</taxon>
        <taxon>Pseudomonadati</taxon>
        <taxon>Pseudomonadota</taxon>
        <taxon>Alphaproteobacteria</taxon>
        <taxon>Acetobacterales</taxon>
        <taxon>Acidocellaceae</taxon>
        <taxon>Acidisoma</taxon>
    </lineage>
</organism>
<dbReference type="EMBL" id="JAESVA010000002">
    <property type="protein sequence ID" value="MCB8880121.1"/>
    <property type="molecule type" value="Genomic_DNA"/>
</dbReference>
<reference evidence="2 3" key="1">
    <citation type="journal article" date="2021" name="Microorganisms">
        <title>Acidisoma silvae sp. nov. and Acidisomacellulosilytica sp. nov., Two Acidophilic Bacteria Isolated from Decaying Wood, Hydrolyzing Cellulose and Producing Poly-3-hydroxybutyrate.</title>
        <authorList>
            <person name="Mieszkin S."/>
            <person name="Pouder E."/>
            <person name="Uroz S."/>
            <person name="Simon-Colin C."/>
            <person name="Alain K."/>
        </authorList>
    </citation>
    <scope>NUCLEOTIDE SEQUENCE [LARGE SCALE GENOMIC DNA]</scope>
    <source>
        <strain evidence="2 3">HW T5.17</strain>
    </source>
</reference>
<feature type="compositionally biased region" description="Basic and acidic residues" evidence="1">
    <location>
        <begin position="279"/>
        <end position="288"/>
    </location>
</feature>
<dbReference type="AlphaFoldDB" id="A0A963Z054"/>
<protein>
    <submittedName>
        <fullName evidence="2">Uncharacterized protein</fullName>
    </submittedName>
</protein>
<dbReference type="RefSeq" id="WP_227306727.1">
    <property type="nucleotide sequence ID" value="NZ_JAESVA010000002.1"/>
</dbReference>
<feature type="compositionally biased region" description="Basic and acidic residues" evidence="1">
    <location>
        <begin position="1"/>
        <end position="17"/>
    </location>
</feature>
<keyword evidence="3" id="KW-1185">Reference proteome</keyword>
<evidence type="ECO:0000256" key="1">
    <source>
        <dbReference type="SAM" id="MobiDB-lite"/>
    </source>
</evidence>
<feature type="compositionally biased region" description="Polar residues" evidence="1">
    <location>
        <begin position="241"/>
        <end position="259"/>
    </location>
</feature>
<feature type="region of interest" description="Disordered" evidence="1">
    <location>
        <begin position="237"/>
        <end position="295"/>
    </location>
</feature>
<evidence type="ECO:0000313" key="2">
    <source>
        <dbReference type="EMBL" id="MCB8880121.1"/>
    </source>
</evidence>
<comment type="caution">
    <text evidence="2">The sequence shown here is derived from an EMBL/GenBank/DDBJ whole genome shotgun (WGS) entry which is preliminary data.</text>
</comment>
<accession>A0A963Z054</accession>
<sequence>MAFEGQFDRERDGKIDADGEALGQAPAAGAHSEALGGGQAQKAGRDDNDVAFEDLKRQLDDEKRQRQNAEQGQRRAEEEAGRHRAAVATSEQSVQQANLTAVSRALEGQEALLANLRNSYAAAMAAGDYTQVADLQQKMSEAAARKVQIEVGKGQLEQAIRNGPTQNQQHGDPFEAQLARYTPRTRDWIRQHPDLLRDQRMTNLAVAAHHEAIANDFVSDSDGYFDFLDTKLGFKQAAGDQGQNGQTHGGNSSSQQQPVRRNLAAPPSRSGTAGSRQAQKADIRDMTPKHQQLAREAGLTDAEWLKNYNEGLSDGSVSPIH</sequence>
<feature type="compositionally biased region" description="Polar residues" evidence="1">
    <location>
        <begin position="269"/>
        <end position="278"/>
    </location>
</feature>
<feature type="compositionally biased region" description="Basic and acidic residues" evidence="1">
    <location>
        <begin position="43"/>
        <end position="82"/>
    </location>
</feature>
<gene>
    <name evidence="2" type="ORF">ACELLULO517_07730</name>
</gene>
<dbReference type="Proteomes" id="UP000721844">
    <property type="component" value="Unassembled WGS sequence"/>
</dbReference>